<feature type="region of interest" description="Disordered" evidence="1">
    <location>
        <begin position="153"/>
        <end position="240"/>
    </location>
</feature>
<dbReference type="Proteomes" id="UP000317257">
    <property type="component" value="Unassembled WGS sequence"/>
</dbReference>
<feature type="compositionally biased region" description="Basic residues" evidence="1">
    <location>
        <begin position="96"/>
        <end position="108"/>
    </location>
</feature>
<reference evidence="3" key="1">
    <citation type="submission" date="2018-12" db="EMBL/GenBank/DDBJ databases">
        <title>The complete genome of Metarhizium rileyi, a key fungal pathogen of Lepidoptera.</title>
        <authorList>
            <person name="Binneck E."/>
            <person name="Lastra C.C.L."/>
            <person name="Sosa-Gomez D.R."/>
        </authorList>
    </citation>
    <scope>NUCLEOTIDE SEQUENCE [LARGE SCALE GENOMIC DNA]</scope>
    <source>
        <strain evidence="3">Cep018-CH2</strain>
    </source>
</reference>
<feature type="compositionally biased region" description="Basic residues" evidence="1">
    <location>
        <begin position="198"/>
        <end position="207"/>
    </location>
</feature>
<evidence type="ECO:0000313" key="2">
    <source>
        <dbReference type="EMBL" id="TWU71474.1"/>
    </source>
</evidence>
<sequence>MRREANQATRAAKEASSFENPIGLKIRIKALHSDGYNLRGGFFKAKKTTSLGGLDLPLIPWNRLRSISKDYFTSKYLSNLWKDSNATDRPNIPKPQPKKPRVRSKGRSRPTTSNISVGDSIEVAPQSALADHMEEVKGELAREVISLEAFPPAEAAESDSEAHQGDQEEEAELEYDAPQTDSADKAEEALQEEETHQKHQPARKRPRGPTLDSDDEPLIPRLSRYGRATRATTKARSSQS</sequence>
<accession>A0A5C6G1Z2</accession>
<dbReference type="AlphaFoldDB" id="A0A5C6G1Z2"/>
<feature type="region of interest" description="Disordered" evidence="1">
    <location>
        <begin position="83"/>
        <end position="122"/>
    </location>
</feature>
<feature type="compositionally biased region" description="Polar residues" evidence="1">
    <location>
        <begin position="230"/>
        <end position="240"/>
    </location>
</feature>
<gene>
    <name evidence="2" type="ORF">ED733_003125</name>
</gene>
<evidence type="ECO:0000256" key="1">
    <source>
        <dbReference type="SAM" id="MobiDB-lite"/>
    </source>
</evidence>
<feature type="compositionally biased region" description="Basic and acidic residues" evidence="1">
    <location>
        <begin position="182"/>
        <end position="197"/>
    </location>
</feature>
<dbReference type="EMBL" id="SBHS01000044">
    <property type="protein sequence ID" value="TWU71474.1"/>
    <property type="molecule type" value="Genomic_DNA"/>
</dbReference>
<protein>
    <submittedName>
        <fullName evidence="2">Uncharacterized protein</fullName>
    </submittedName>
</protein>
<evidence type="ECO:0000313" key="3">
    <source>
        <dbReference type="Proteomes" id="UP000317257"/>
    </source>
</evidence>
<name>A0A5C6G1Z2_METRR</name>
<organism evidence="2 3">
    <name type="scientific">Metarhizium rileyi (strain RCEF 4871)</name>
    <name type="common">Nomuraea rileyi</name>
    <dbReference type="NCBI Taxonomy" id="1649241"/>
    <lineage>
        <taxon>Eukaryota</taxon>
        <taxon>Fungi</taxon>
        <taxon>Dikarya</taxon>
        <taxon>Ascomycota</taxon>
        <taxon>Pezizomycotina</taxon>
        <taxon>Sordariomycetes</taxon>
        <taxon>Hypocreomycetidae</taxon>
        <taxon>Hypocreales</taxon>
        <taxon>Clavicipitaceae</taxon>
        <taxon>Metarhizium</taxon>
    </lineage>
</organism>
<comment type="caution">
    <text evidence="2">The sequence shown here is derived from an EMBL/GenBank/DDBJ whole genome shotgun (WGS) entry which is preliminary data.</text>
</comment>
<proteinExistence type="predicted"/>